<accession>A0A396ABV6</accession>
<reference evidence="1 2" key="1">
    <citation type="submission" date="2018-08" db="EMBL/GenBank/DDBJ databases">
        <title>A genome reference for cultivated species of the human gut microbiota.</title>
        <authorList>
            <person name="Zou Y."/>
            <person name="Xue W."/>
            <person name="Luo G."/>
        </authorList>
    </citation>
    <scope>NUCLEOTIDE SEQUENCE [LARGE SCALE GENOMIC DNA]</scope>
    <source>
        <strain evidence="1 2">AM32-8LB</strain>
    </source>
</reference>
<evidence type="ECO:0000313" key="2">
    <source>
        <dbReference type="Proteomes" id="UP000266391"/>
    </source>
</evidence>
<sequence>MGGKTYTYYESTQKQRQMERQIRATKREIEATKSIGGDAQDLQNKLRGQMADYKSFSKAAGLKERDNRLRVESGSSTLKSTKAYQNAVNMKNAGAFSNKTDPFGRKREKHAISYYEEIRNRRSDYVIKRISKNGGVSEKAAKNIYEHVFVEKHIFADGTERQFDPDYDMSESFRRILEGKNIKPHDITMLRHENLELNLMKKYNMVHEDAHSLAEQKYNYKKELDEFLERIGG</sequence>
<dbReference type="GO" id="GO:0005198">
    <property type="term" value="F:structural molecule activity"/>
    <property type="evidence" value="ECO:0007669"/>
    <property type="project" value="InterPro"/>
</dbReference>
<dbReference type="AlphaFoldDB" id="A0A396ABV6"/>
<proteinExistence type="predicted"/>
<protein>
    <submittedName>
        <fullName evidence="1">Uncharacterized protein</fullName>
    </submittedName>
</protein>
<evidence type="ECO:0000313" key="1">
    <source>
        <dbReference type="EMBL" id="RHC99830.1"/>
    </source>
</evidence>
<dbReference type="Proteomes" id="UP000266391">
    <property type="component" value="Unassembled WGS sequence"/>
</dbReference>
<name>A0A396ABV6_9FIRM</name>
<comment type="caution">
    <text evidence="1">The sequence shown here is derived from an EMBL/GenBank/DDBJ whole genome shotgun (WGS) entry which is preliminary data.</text>
</comment>
<dbReference type="InterPro" id="IPR009319">
    <property type="entry name" value="Phage_A118_VSP1"/>
</dbReference>
<dbReference type="RefSeq" id="WP_118093607.1">
    <property type="nucleotide sequence ID" value="NZ_QSIQ01000032.1"/>
</dbReference>
<dbReference type="Pfam" id="PF06152">
    <property type="entry name" value="Phage_min_cap2"/>
    <property type="match status" value="1"/>
</dbReference>
<organism evidence="1 2">
    <name type="scientific">Roseburia inulinivorans</name>
    <dbReference type="NCBI Taxonomy" id="360807"/>
    <lineage>
        <taxon>Bacteria</taxon>
        <taxon>Bacillati</taxon>
        <taxon>Bacillota</taxon>
        <taxon>Clostridia</taxon>
        <taxon>Lachnospirales</taxon>
        <taxon>Lachnospiraceae</taxon>
        <taxon>Roseburia</taxon>
    </lineage>
</organism>
<gene>
    <name evidence="1" type="ORF">DW813_14675</name>
</gene>
<dbReference type="EMBL" id="QSIQ01000032">
    <property type="protein sequence ID" value="RHC99830.1"/>
    <property type="molecule type" value="Genomic_DNA"/>
</dbReference>